<evidence type="ECO:0000313" key="2">
    <source>
        <dbReference type="EMBL" id="SPD11478.1"/>
    </source>
</evidence>
<dbReference type="EMBL" id="OIVN01003223">
    <property type="protein sequence ID" value="SPD09581.1"/>
    <property type="molecule type" value="Genomic_DNA"/>
</dbReference>
<gene>
    <name evidence="1" type="ORF">FSB_LOCUS37463</name>
    <name evidence="2" type="ORF">FSB_LOCUS39360</name>
</gene>
<dbReference type="EMBL" id="OIVN01003469">
    <property type="protein sequence ID" value="SPD11478.1"/>
    <property type="molecule type" value="Genomic_DNA"/>
</dbReference>
<accession>A0A2N9HHR6</accession>
<organism evidence="2">
    <name type="scientific">Fagus sylvatica</name>
    <name type="common">Beechnut</name>
    <dbReference type="NCBI Taxonomy" id="28930"/>
    <lineage>
        <taxon>Eukaryota</taxon>
        <taxon>Viridiplantae</taxon>
        <taxon>Streptophyta</taxon>
        <taxon>Embryophyta</taxon>
        <taxon>Tracheophyta</taxon>
        <taxon>Spermatophyta</taxon>
        <taxon>Magnoliopsida</taxon>
        <taxon>eudicotyledons</taxon>
        <taxon>Gunneridae</taxon>
        <taxon>Pentapetalae</taxon>
        <taxon>rosids</taxon>
        <taxon>fabids</taxon>
        <taxon>Fagales</taxon>
        <taxon>Fagaceae</taxon>
        <taxon>Fagus</taxon>
    </lineage>
</organism>
<protein>
    <submittedName>
        <fullName evidence="2">Uncharacterized protein</fullName>
    </submittedName>
</protein>
<reference evidence="2" key="1">
    <citation type="submission" date="2018-02" db="EMBL/GenBank/DDBJ databases">
        <authorList>
            <person name="Cohen D.B."/>
            <person name="Kent A.D."/>
        </authorList>
    </citation>
    <scope>NUCLEOTIDE SEQUENCE</scope>
</reference>
<proteinExistence type="predicted"/>
<sequence length="94" mass="10340">MASSSKQEFVPLFHAKSAAYIGGTETLGKFGVGTVELLSSTGSLNLRTSLINRPCKNFTVSGPRNRTTDRDLSFEAKGPVASRLWVEKDWFDEK</sequence>
<name>A0A2N9HHR6_FAGSY</name>
<dbReference type="AlphaFoldDB" id="A0A2N9HHR6"/>
<evidence type="ECO:0000313" key="1">
    <source>
        <dbReference type="EMBL" id="SPD09581.1"/>
    </source>
</evidence>